<evidence type="ECO:0000256" key="1">
    <source>
        <dbReference type="SAM" id="MobiDB-lite"/>
    </source>
</evidence>
<gene>
    <name evidence="3" type="ORF">ACFQMH_15205</name>
</gene>
<keyword evidence="2" id="KW-0812">Transmembrane</keyword>
<evidence type="ECO:0000256" key="2">
    <source>
        <dbReference type="SAM" id="Phobius"/>
    </source>
</evidence>
<organism evidence="3 4">
    <name type="scientific">Streptomyces viridiviolaceus</name>
    <dbReference type="NCBI Taxonomy" id="68282"/>
    <lineage>
        <taxon>Bacteria</taxon>
        <taxon>Bacillati</taxon>
        <taxon>Actinomycetota</taxon>
        <taxon>Actinomycetes</taxon>
        <taxon>Kitasatosporales</taxon>
        <taxon>Streptomycetaceae</taxon>
        <taxon>Streptomyces</taxon>
    </lineage>
</organism>
<feature type="compositionally biased region" description="Basic and acidic residues" evidence="1">
    <location>
        <begin position="292"/>
        <end position="336"/>
    </location>
</feature>
<sequence length="377" mass="38181">MADEQDRWLDRETAELLLRGESLDAVDPAVRDRAERLAEALHALSAQPPPTSQELPGEAAALAAFRKARTERPDVAPARPGRDTEARPADAGLVRICGRGEGARRSRWGRPVRFGLAAALTVGMVGGVAVAAGTGVLPTPFGGTEPAPAATVSAAATPERPLLSSPSPDGERSGSPPDGAATGPSAPGATRDGTGGGTDADRDPGSDDRARDSGDRRHGLAASCRDLRAGERLDDARRQALKEAAGGSSRVRTYCKGVLAGTGATGRDGDGDSGGDGGETGETGDAAGAHGTRKDTGDEDTKSDKGDKGDKGGGRNKGDKEGKGGKNGKGGDDDSRLPTPHAQGPSGPEGSSAAHEPLRKERPAHSPQSSSATEKTP</sequence>
<feature type="compositionally biased region" description="Basic and acidic residues" evidence="1">
    <location>
        <begin position="68"/>
        <end position="88"/>
    </location>
</feature>
<feature type="compositionally biased region" description="Low complexity" evidence="1">
    <location>
        <begin position="173"/>
        <end position="192"/>
    </location>
</feature>
<dbReference type="Proteomes" id="UP001596409">
    <property type="component" value="Unassembled WGS sequence"/>
</dbReference>
<feature type="region of interest" description="Disordered" evidence="1">
    <location>
        <begin position="259"/>
        <end position="377"/>
    </location>
</feature>
<feature type="compositionally biased region" description="Basic and acidic residues" evidence="1">
    <location>
        <begin position="225"/>
        <end position="234"/>
    </location>
</feature>
<keyword evidence="2" id="KW-1133">Transmembrane helix</keyword>
<feature type="compositionally biased region" description="Gly residues" evidence="1">
    <location>
        <begin position="272"/>
        <end position="281"/>
    </location>
</feature>
<name>A0ABW2E2L2_9ACTN</name>
<feature type="region of interest" description="Disordered" evidence="1">
    <location>
        <begin position="67"/>
        <end position="90"/>
    </location>
</feature>
<proteinExistence type="predicted"/>
<dbReference type="RefSeq" id="WP_189873374.1">
    <property type="nucleotide sequence ID" value="NZ_BMWA01000012.1"/>
</dbReference>
<protein>
    <recommendedName>
        <fullName evidence="5">Extensin</fullName>
    </recommendedName>
</protein>
<evidence type="ECO:0008006" key="5">
    <source>
        <dbReference type="Google" id="ProtNLM"/>
    </source>
</evidence>
<dbReference type="EMBL" id="JBHSYM010000029">
    <property type="protein sequence ID" value="MFC7013032.1"/>
    <property type="molecule type" value="Genomic_DNA"/>
</dbReference>
<keyword evidence="2" id="KW-0472">Membrane</keyword>
<evidence type="ECO:0000313" key="4">
    <source>
        <dbReference type="Proteomes" id="UP001596409"/>
    </source>
</evidence>
<evidence type="ECO:0000313" key="3">
    <source>
        <dbReference type="EMBL" id="MFC7013032.1"/>
    </source>
</evidence>
<feature type="transmembrane region" description="Helical" evidence="2">
    <location>
        <begin position="114"/>
        <end position="137"/>
    </location>
</feature>
<accession>A0ABW2E2L2</accession>
<comment type="caution">
    <text evidence="3">The sequence shown here is derived from an EMBL/GenBank/DDBJ whole genome shotgun (WGS) entry which is preliminary data.</text>
</comment>
<reference evidence="4" key="1">
    <citation type="journal article" date="2019" name="Int. J. Syst. Evol. Microbiol.">
        <title>The Global Catalogue of Microorganisms (GCM) 10K type strain sequencing project: providing services to taxonomists for standard genome sequencing and annotation.</title>
        <authorList>
            <consortium name="The Broad Institute Genomics Platform"/>
            <consortium name="The Broad Institute Genome Sequencing Center for Infectious Disease"/>
            <person name="Wu L."/>
            <person name="Ma J."/>
        </authorList>
    </citation>
    <scope>NUCLEOTIDE SEQUENCE [LARGE SCALE GENOMIC DNA]</scope>
    <source>
        <strain evidence="4">JCM 4855</strain>
    </source>
</reference>
<keyword evidence="4" id="KW-1185">Reference proteome</keyword>
<feature type="compositionally biased region" description="Polar residues" evidence="1">
    <location>
        <begin position="366"/>
        <end position="377"/>
    </location>
</feature>
<feature type="compositionally biased region" description="Basic and acidic residues" evidence="1">
    <location>
        <begin position="199"/>
        <end position="218"/>
    </location>
</feature>
<feature type="region of interest" description="Disordered" evidence="1">
    <location>
        <begin position="147"/>
        <end position="234"/>
    </location>
</feature>
<feature type="compositionally biased region" description="Low complexity" evidence="1">
    <location>
        <begin position="147"/>
        <end position="158"/>
    </location>
</feature>